<dbReference type="PROSITE" id="PS50237">
    <property type="entry name" value="HECT"/>
    <property type="match status" value="1"/>
</dbReference>
<dbReference type="GO" id="GO:0061630">
    <property type="term" value="F:ubiquitin protein ligase activity"/>
    <property type="evidence" value="ECO:0007669"/>
    <property type="project" value="InterPro"/>
</dbReference>
<accession>A0A9R1VM24</accession>
<protein>
    <recommendedName>
        <fullName evidence="4">HECT domain-containing protein</fullName>
    </recommendedName>
</protein>
<evidence type="ECO:0000313" key="6">
    <source>
        <dbReference type="Proteomes" id="UP000235145"/>
    </source>
</evidence>
<name>A0A9R1VM24_LACSA</name>
<dbReference type="SMART" id="SM00119">
    <property type="entry name" value="HECTc"/>
    <property type="match status" value="1"/>
</dbReference>
<dbReference type="PANTHER" id="PTHR45670:SF1">
    <property type="entry name" value="E3 UBIQUITIN-PROTEIN LIGASE HECTD1"/>
    <property type="match status" value="1"/>
</dbReference>
<proteinExistence type="predicted"/>
<keyword evidence="2 3" id="KW-0833">Ubl conjugation pathway</keyword>
<reference evidence="5 6" key="1">
    <citation type="journal article" date="2017" name="Nat. Commun.">
        <title>Genome assembly with in vitro proximity ligation data and whole-genome triplication in lettuce.</title>
        <authorList>
            <person name="Reyes-Chin-Wo S."/>
            <person name="Wang Z."/>
            <person name="Yang X."/>
            <person name="Kozik A."/>
            <person name="Arikit S."/>
            <person name="Song C."/>
            <person name="Xia L."/>
            <person name="Froenicke L."/>
            <person name="Lavelle D.O."/>
            <person name="Truco M.J."/>
            <person name="Xia R."/>
            <person name="Zhu S."/>
            <person name="Xu C."/>
            <person name="Xu H."/>
            <person name="Xu X."/>
            <person name="Cox K."/>
            <person name="Korf I."/>
            <person name="Meyers B.C."/>
            <person name="Michelmore R.W."/>
        </authorList>
    </citation>
    <scope>NUCLEOTIDE SEQUENCE [LARGE SCALE GENOMIC DNA]</scope>
    <source>
        <strain evidence="6">cv. Salinas</strain>
        <tissue evidence="5">Seedlings</tissue>
    </source>
</reference>
<sequence length="229" mass="25902">MHIELVDKALDPNEYEEENMMNMIEIALLCTQSPPNLRPIMSEVVLMLSSGGSFRRLQMTRPTVIHHHRRIHVDAKGLHQILILCITRQLEAFRVGFNQVFEASSLQIFSPSELDYLLCGRREMWEPDTLVEHIKFDHGYTSKSPVVINLLEIMGEFNPEQQRAFCQFVTGAPRLPPGGLAVLNPNSNNTASNVVGGVSESADDDLPSVMTCANYLKLPPYSTKKWFFD</sequence>
<comment type="caution">
    <text evidence="5">The sequence shown here is derived from an EMBL/GenBank/DDBJ whole genome shotgun (WGS) entry which is preliminary data.</text>
</comment>
<dbReference type="InterPro" id="IPR035983">
    <property type="entry name" value="Hect_E3_ubiquitin_ligase"/>
</dbReference>
<gene>
    <name evidence="5" type="ORF">LSAT_V11C500237550</name>
</gene>
<evidence type="ECO:0000313" key="5">
    <source>
        <dbReference type="EMBL" id="KAJ0207794.1"/>
    </source>
</evidence>
<dbReference type="GO" id="GO:0006511">
    <property type="term" value="P:ubiquitin-dependent protein catabolic process"/>
    <property type="evidence" value="ECO:0007669"/>
    <property type="project" value="InterPro"/>
</dbReference>
<dbReference type="PANTHER" id="PTHR45670">
    <property type="entry name" value="E3 UBIQUITIN-PROTEIN LIGASE TRIP12"/>
    <property type="match status" value="1"/>
</dbReference>
<evidence type="ECO:0000256" key="1">
    <source>
        <dbReference type="ARBA" id="ARBA00022679"/>
    </source>
</evidence>
<feature type="active site" description="Glycyl thioester intermediate" evidence="3">
    <location>
        <position position="212"/>
    </location>
</feature>
<feature type="domain" description="HECT" evidence="4">
    <location>
        <begin position="86"/>
        <end position="229"/>
    </location>
</feature>
<dbReference type="EMBL" id="NBSK02000005">
    <property type="protein sequence ID" value="KAJ0207794.1"/>
    <property type="molecule type" value="Genomic_DNA"/>
</dbReference>
<evidence type="ECO:0000259" key="4">
    <source>
        <dbReference type="PROSITE" id="PS50237"/>
    </source>
</evidence>
<dbReference type="InterPro" id="IPR045322">
    <property type="entry name" value="HECTD1/TRIP12-like"/>
</dbReference>
<evidence type="ECO:0000256" key="3">
    <source>
        <dbReference type="PROSITE-ProRule" id="PRU00104"/>
    </source>
</evidence>
<dbReference type="AlphaFoldDB" id="A0A9R1VM24"/>
<dbReference type="Proteomes" id="UP000235145">
    <property type="component" value="Unassembled WGS sequence"/>
</dbReference>
<keyword evidence="6" id="KW-1185">Reference proteome</keyword>
<organism evidence="5 6">
    <name type="scientific">Lactuca sativa</name>
    <name type="common">Garden lettuce</name>
    <dbReference type="NCBI Taxonomy" id="4236"/>
    <lineage>
        <taxon>Eukaryota</taxon>
        <taxon>Viridiplantae</taxon>
        <taxon>Streptophyta</taxon>
        <taxon>Embryophyta</taxon>
        <taxon>Tracheophyta</taxon>
        <taxon>Spermatophyta</taxon>
        <taxon>Magnoliopsida</taxon>
        <taxon>eudicotyledons</taxon>
        <taxon>Gunneridae</taxon>
        <taxon>Pentapetalae</taxon>
        <taxon>asterids</taxon>
        <taxon>campanulids</taxon>
        <taxon>Asterales</taxon>
        <taxon>Asteraceae</taxon>
        <taxon>Cichorioideae</taxon>
        <taxon>Cichorieae</taxon>
        <taxon>Lactucinae</taxon>
        <taxon>Lactuca</taxon>
    </lineage>
</organism>
<dbReference type="Gene3D" id="3.30.2410.10">
    <property type="entry name" value="Hect, E3 ligase catalytic domain"/>
    <property type="match status" value="1"/>
</dbReference>
<evidence type="ECO:0000256" key="2">
    <source>
        <dbReference type="ARBA" id="ARBA00022786"/>
    </source>
</evidence>
<dbReference type="Pfam" id="PF00632">
    <property type="entry name" value="HECT"/>
    <property type="match status" value="1"/>
</dbReference>
<keyword evidence="1" id="KW-0808">Transferase</keyword>
<dbReference type="InterPro" id="IPR000569">
    <property type="entry name" value="HECT_dom"/>
</dbReference>
<dbReference type="SUPFAM" id="SSF56204">
    <property type="entry name" value="Hect, E3 ligase catalytic domain"/>
    <property type="match status" value="1"/>
</dbReference>